<evidence type="ECO:0000259" key="3">
    <source>
        <dbReference type="Pfam" id="PF00462"/>
    </source>
</evidence>
<dbReference type="InterPro" id="IPR014025">
    <property type="entry name" value="Glutaredoxin_subgr"/>
</dbReference>
<evidence type="ECO:0000313" key="4">
    <source>
        <dbReference type="EMBL" id="OVF08948.1"/>
    </source>
</evidence>
<sequence>MMLSARKWRMFLVAVATLLVVSVLYSKRERYEAPKTPVAVPEAANGKGGKSLIESTNDDKVDAAINNEISKHKDGESSGTKPNKEEAAADDFDPAKEFLQIRSIAPMTVFSKTYCPYSQRLKQLLRDNYSITPEPIIVELDKHKHGKELQEYLKTITDRSTVPNVLVGTKSHTSRGGSDDFLSLHSENKLADMLNTWGDKELSAKRIEAPSNV</sequence>
<keyword evidence="2" id="KW-0732">Signal</keyword>
<dbReference type="Pfam" id="PF00462">
    <property type="entry name" value="Glutaredoxin"/>
    <property type="match status" value="1"/>
</dbReference>
<dbReference type="GO" id="GO:0005796">
    <property type="term" value="C:Golgi lumen"/>
    <property type="evidence" value="ECO:0007669"/>
    <property type="project" value="TreeGrafter"/>
</dbReference>
<dbReference type="PANTHER" id="PTHR45694:SF5">
    <property type="entry name" value="GLUTAREDOXIN 2"/>
    <property type="match status" value="1"/>
</dbReference>
<protein>
    <submittedName>
        <fullName evidence="4">Glutathione-disulfide reductase</fullName>
    </submittedName>
</protein>
<dbReference type="NCBIfam" id="TIGR02180">
    <property type="entry name" value="GRX_euk"/>
    <property type="match status" value="1"/>
</dbReference>
<dbReference type="InterPro" id="IPR002109">
    <property type="entry name" value="Glutaredoxin"/>
</dbReference>
<feature type="region of interest" description="Disordered" evidence="1">
    <location>
        <begin position="35"/>
        <end position="89"/>
    </location>
</feature>
<feature type="chain" id="PRO_5041694046" evidence="2">
    <location>
        <begin position="27"/>
        <end position="213"/>
    </location>
</feature>
<dbReference type="KEGG" id="clus:A9F13_06g00737"/>
<dbReference type="GO" id="GO:0000324">
    <property type="term" value="C:fungal-type vacuole"/>
    <property type="evidence" value="ECO:0007669"/>
    <property type="project" value="TreeGrafter"/>
</dbReference>
<dbReference type="EMBL" id="LYUB02000006">
    <property type="protein sequence ID" value="OVF08948.1"/>
    <property type="molecule type" value="Genomic_DNA"/>
</dbReference>
<dbReference type="Gene3D" id="3.40.30.10">
    <property type="entry name" value="Glutaredoxin"/>
    <property type="match status" value="1"/>
</dbReference>
<dbReference type="SUPFAM" id="SSF52833">
    <property type="entry name" value="Thioredoxin-like"/>
    <property type="match status" value="1"/>
</dbReference>
<evidence type="ECO:0000313" key="5">
    <source>
        <dbReference type="Proteomes" id="UP000195602"/>
    </source>
</evidence>
<feature type="domain" description="Glutaredoxin" evidence="3">
    <location>
        <begin position="108"/>
        <end position="170"/>
    </location>
</feature>
<dbReference type="Proteomes" id="UP000195602">
    <property type="component" value="Unassembled WGS sequence"/>
</dbReference>
<dbReference type="GO" id="GO:0015038">
    <property type="term" value="F:glutathione disulfide oxidoreductase activity"/>
    <property type="evidence" value="ECO:0007669"/>
    <property type="project" value="TreeGrafter"/>
</dbReference>
<dbReference type="GO" id="GO:0005801">
    <property type="term" value="C:cis-Golgi network"/>
    <property type="evidence" value="ECO:0007669"/>
    <property type="project" value="TreeGrafter"/>
</dbReference>
<dbReference type="InterPro" id="IPR011899">
    <property type="entry name" value="Glutaredoxin_euk/vir"/>
</dbReference>
<dbReference type="AlphaFoldDB" id="A0AA91Q090"/>
<accession>A0AA91Q090</accession>
<reference evidence="4 5" key="1">
    <citation type="submission" date="2017-04" db="EMBL/GenBank/DDBJ databases">
        <title>Draft genome of the yeast Clavispora lusitaniae type strain CBS 6936.</title>
        <authorList>
            <person name="Durrens P."/>
            <person name="Klopp C."/>
            <person name="Biteau N."/>
            <person name="Fitton-Ouhabi V."/>
            <person name="Dementhon K."/>
            <person name="Accoceberry I."/>
            <person name="Sherman D.J."/>
            <person name="Noel T."/>
        </authorList>
    </citation>
    <scope>NUCLEOTIDE SEQUENCE [LARGE SCALE GENOMIC DNA]</scope>
    <source>
        <strain evidence="4 5">CBS 6936</strain>
    </source>
</reference>
<organism evidence="4 5">
    <name type="scientific">Clavispora lusitaniae</name>
    <name type="common">Candida lusitaniae</name>
    <dbReference type="NCBI Taxonomy" id="36911"/>
    <lineage>
        <taxon>Eukaryota</taxon>
        <taxon>Fungi</taxon>
        <taxon>Dikarya</taxon>
        <taxon>Ascomycota</taxon>
        <taxon>Saccharomycotina</taxon>
        <taxon>Pichiomycetes</taxon>
        <taxon>Metschnikowiaceae</taxon>
        <taxon>Clavispora</taxon>
    </lineage>
</organism>
<dbReference type="GO" id="GO:0034599">
    <property type="term" value="P:cellular response to oxidative stress"/>
    <property type="evidence" value="ECO:0007669"/>
    <property type="project" value="TreeGrafter"/>
</dbReference>
<name>A0AA91Q090_CLALS</name>
<evidence type="ECO:0000256" key="1">
    <source>
        <dbReference type="SAM" id="MobiDB-lite"/>
    </source>
</evidence>
<evidence type="ECO:0000256" key="2">
    <source>
        <dbReference type="SAM" id="SignalP"/>
    </source>
</evidence>
<gene>
    <name evidence="4" type="ORF">A9F13_06g00737</name>
</gene>
<dbReference type="PROSITE" id="PS51354">
    <property type="entry name" value="GLUTAREDOXIN_2"/>
    <property type="match status" value="1"/>
</dbReference>
<dbReference type="PRINTS" id="PR00160">
    <property type="entry name" value="GLUTAREDOXIN"/>
</dbReference>
<dbReference type="CDD" id="cd03419">
    <property type="entry name" value="GRX_GRXh_1_2_like"/>
    <property type="match status" value="1"/>
</dbReference>
<feature type="signal peptide" evidence="2">
    <location>
        <begin position="1"/>
        <end position="26"/>
    </location>
</feature>
<dbReference type="InterPro" id="IPR036249">
    <property type="entry name" value="Thioredoxin-like_sf"/>
</dbReference>
<dbReference type="PANTHER" id="PTHR45694">
    <property type="entry name" value="GLUTAREDOXIN 2"/>
    <property type="match status" value="1"/>
</dbReference>
<comment type="caution">
    <text evidence="4">The sequence shown here is derived from an EMBL/GenBank/DDBJ whole genome shotgun (WGS) entry which is preliminary data.</text>
</comment>
<proteinExistence type="predicted"/>
<feature type="compositionally biased region" description="Basic and acidic residues" evidence="1">
    <location>
        <begin position="69"/>
        <end position="87"/>
    </location>
</feature>